<accession>A0AAQ2HGL3</accession>
<evidence type="ECO:0000313" key="1">
    <source>
        <dbReference type="EMBL" id="TFC52197.1"/>
    </source>
</evidence>
<dbReference type="EMBL" id="SOFY01000011">
    <property type="protein sequence ID" value="TFC52197.1"/>
    <property type="molecule type" value="Genomic_DNA"/>
</dbReference>
<organism evidence="1 2">
    <name type="scientific">Cryobacterium shii</name>
    <dbReference type="NCBI Taxonomy" id="1259235"/>
    <lineage>
        <taxon>Bacteria</taxon>
        <taxon>Bacillati</taxon>
        <taxon>Actinomycetota</taxon>
        <taxon>Actinomycetes</taxon>
        <taxon>Micrococcales</taxon>
        <taxon>Microbacteriaceae</taxon>
        <taxon>Cryobacterium</taxon>
    </lineage>
</organism>
<name>A0AAQ2HGL3_9MICO</name>
<proteinExistence type="predicted"/>
<evidence type="ECO:0008006" key="3">
    <source>
        <dbReference type="Google" id="ProtNLM"/>
    </source>
</evidence>
<sequence>MHQKVSAALPPIKRIVEEGLLIALSAVGMAVKNDIIVGALRDNLDYDPAVYAAAARKELTLVAHQNEEYGLRVGHLRKTLTKARWSADITADQRHDISQLALRRRVHKKLALALMHVAEDDEQVARIVERAQHVASDEISAALSARLIRLAIDSRDPDYERERAERTEMFVQIDLAVLALNHGVATGAAESDY</sequence>
<gene>
    <name evidence="1" type="ORF">E3O49_02690</name>
</gene>
<dbReference type="RefSeq" id="WP_134366295.1">
    <property type="nucleotide sequence ID" value="NZ_SOFY01000011.1"/>
</dbReference>
<protein>
    <recommendedName>
        <fullName evidence="3">Asparagine synthase</fullName>
    </recommendedName>
</protein>
<keyword evidence="2" id="KW-1185">Reference proteome</keyword>
<reference evidence="1 2" key="1">
    <citation type="submission" date="2019-03" db="EMBL/GenBank/DDBJ databases">
        <title>Genomics of glacier-inhabiting Cryobacterium strains.</title>
        <authorList>
            <person name="Liu Q."/>
            <person name="Xin Y.-H."/>
        </authorList>
    </citation>
    <scope>NUCLEOTIDE SEQUENCE [LARGE SCALE GENOMIC DNA]</scope>
    <source>
        <strain evidence="2">TMT1-22</strain>
    </source>
</reference>
<dbReference type="AlphaFoldDB" id="A0AAQ2HGL3"/>
<dbReference type="Proteomes" id="UP000297403">
    <property type="component" value="Unassembled WGS sequence"/>
</dbReference>
<evidence type="ECO:0000313" key="2">
    <source>
        <dbReference type="Proteomes" id="UP000297403"/>
    </source>
</evidence>
<comment type="caution">
    <text evidence="1">The sequence shown here is derived from an EMBL/GenBank/DDBJ whole genome shotgun (WGS) entry which is preliminary data.</text>
</comment>